<proteinExistence type="predicted"/>
<evidence type="ECO:0000313" key="3">
    <source>
        <dbReference type="EMBL" id="CAL6020777.1"/>
    </source>
</evidence>
<reference evidence="3 4" key="2">
    <citation type="submission" date="2024-07" db="EMBL/GenBank/DDBJ databases">
        <authorList>
            <person name="Akdeniz Z."/>
        </authorList>
    </citation>
    <scope>NUCLEOTIDE SEQUENCE [LARGE SCALE GENOMIC DNA]</scope>
</reference>
<name>A0AA86PL19_9EUKA</name>
<accession>A0AA86PL19</accession>
<evidence type="ECO:0000313" key="2">
    <source>
        <dbReference type="EMBL" id="CAI9937129.1"/>
    </source>
</evidence>
<dbReference type="EMBL" id="CAXDID020000087">
    <property type="protein sequence ID" value="CAL6020777.1"/>
    <property type="molecule type" value="Genomic_DNA"/>
</dbReference>
<gene>
    <name evidence="2" type="ORF">HINF_LOCUS24774</name>
    <name evidence="3" type="ORF">HINF_LOCUS27798</name>
</gene>
<reference evidence="2" key="1">
    <citation type="submission" date="2023-06" db="EMBL/GenBank/DDBJ databases">
        <authorList>
            <person name="Kurt Z."/>
        </authorList>
    </citation>
    <scope>NUCLEOTIDE SEQUENCE</scope>
</reference>
<dbReference type="EMBL" id="CATOUU010000644">
    <property type="protein sequence ID" value="CAI9937129.1"/>
    <property type="molecule type" value="Genomic_DNA"/>
</dbReference>
<comment type="caution">
    <text evidence="2">The sequence shown here is derived from an EMBL/GenBank/DDBJ whole genome shotgun (WGS) entry which is preliminary data.</text>
</comment>
<keyword evidence="1" id="KW-0812">Transmembrane</keyword>
<sequence>MYLYTHYYLRQYNKLPSSSYDFLVEVSIVALTQVVIQTIFLNQFLKLRKHNRELQQNGIEVMFVINYQLFSIEVWSKIESVVRLLQFLQFMLVQDTQDSRQNGFHIPHVVLKCEVVNFQF</sequence>
<keyword evidence="1" id="KW-0472">Membrane</keyword>
<feature type="transmembrane region" description="Helical" evidence="1">
    <location>
        <begin position="20"/>
        <end position="42"/>
    </location>
</feature>
<evidence type="ECO:0000313" key="4">
    <source>
        <dbReference type="Proteomes" id="UP001642409"/>
    </source>
</evidence>
<dbReference type="AlphaFoldDB" id="A0AA86PL19"/>
<protein>
    <submittedName>
        <fullName evidence="3">Hypothetical_protein</fullName>
    </submittedName>
</protein>
<organism evidence="2">
    <name type="scientific">Hexamita inflata</name>
    <dbReference type="NCBI Taxonomy" id="28002"/>
    <lineage>
        <taxon>Eukaryota</taxon>
        <taxon>Metamonada</taxon>
        <taxon>Diplomonadida</taxon>
        <taxon>Hexamitidae</taxon>
        <taxon>Hexamitinae</taxon>
        <taxon>Hexamita</taxon>
    </lineage>
</organism>
<keyword evidence="4" id="KW-1185">Reference proteome</keyword>
<keyword evidence="1" id="KW-1133">Transmembrane helix</keyword>
<dbReference type="Proteomes" id="UP001642409">
    <property type="component" value="Unassembled WGS sequence"/>
</dbReference>
<evidence type="ECO:0000256" key="1">
    <source>
        <dbReference type="SAM" id="Phobius"/>
    </source>
</evidence>